<evidence type="ECO:0000313" key="3">
    <source>
        <dbReference type="Proteomes" id="UP000245771"/>
    </source>
</evidence>
<dbReference type="InParanoid" id="A0A316V420"/>
<dbReference type="EMBL" id="KZ819606">
    <property type="protein sequence ID" value="PWN32296.1"/>
    <property type="molecule type" value="Genomic_DNA"/>
</dbReference>
<evidence type="ECO:0008006" key="4">
    <source>
        <dbReference type="Google" id="ProtNLM"/>
    </source>
</evidence>
<reference evidence="2 3" key="1">
    <citation type="journal article" date="2018" name="Mol. Biol. Evol.">
        <title>Broad Genomic Sampling Reveals a Smut Pathogenic Ancestry of the Fungal Clade Ustilaginomycotina.</title>
        <authorList>
            <person name="Kijpornyongpan T."/>
            <person name="Mondo S.J."/>
            <person name="Barry K."/>
            <person name="Sandor L."/>
            <person name="Lee J."/>
            <person name="Lipzen A."/>
            <person name="Pangilinan J."/>
            <person name="LaButti K."/>
            <person name="Hainaut M."/>
            <person name="Henrissat B."/>
            <person name="Grigoriev I.V."/>
            <person name="Spatafora J.W."/>
            <person name="Aime M.C."/>
        </authorList>
    </citation>
    <scope>NUCLEOTIDE SEQUENCE [LARGE SCALE GENOMIC DNA]</scope>
    <source>
        <strain evidence="2 3">MCA 3882</strain>
    </source>
</reference>
<feature type="signal peptide" evidence="1">
    <location>
        <begin position="1"/>
        <end position="20"/>
    </location>
</feature>
<keyword evidence="3" id="KW-1185">Reference proteome</keyword>
<organism evidence="2 3">
    <name type="scientific">Meira miltonrushii</name>
    <dbReference type="NCBI Taxonomy" id="1280837"/>
    <lineage>
        <taxon>Eukaryota</taxon>
        <taxon>Fungi</taxon>
        <taxon>Dikarya</taxon>
        <taxon>Basidiomycota</taxon>
        <taxon>Ustilaginomycotina</taxon>
        <taxon>Exobasidiomycetes</taxon>
        <taxon>Exobasidiales</taxon>
        <taxon>Brachybasidiaceae</taxon>
        <taxon>Meira</taxon>
    </lineage>
</organism>
<evidence type="ECO:0000256" key="1">
    <source>
        <dbReference type="SAM" id="SignalP"/>
    </source>
</evidence>
<dbReference type="RefSeq" id="XP_025352598.1">
    <property type="nucleotide sequence ID" value="XM_025503011.1"/>
</dbReference>
<keyword evidence="1" id="KW-0732">Signal</keyword>
<dbReference type="GeneID" id="37024792"/>
<feature type="chain" id="PRO_5016468165" description="Secreted protein" evidence="1">
    <location>
        <begin position="21"/>
        <end position="102"/>
    </location>
</feature>
<dbReference type="Proteomes" id="UP000245771">
    <property type="component" value="Unassembled WGS sequence"/>
</dbReference>
<sequence length="102" mass="12190">MTKLFIFYLFIFKYSRLGFSASHHKENGVFSQPGHLPFVSRAEIIFFYSNIACQYLIRLYNNNFLKTKLKEHAPFLLMTPQFTVVIYIHTYFIRHFSLSILL</sequence>
<dbReference type="AlphaFoldDB" id="A0A316V420"/>
<accession>A0A316V420</accession>
<protein>
    <recommendedName>
        <fullName evidence="4">Secreted protein</fullName>
    </recommendedName>
</protein>
<proteinExistence type="predicted"/>
<gene>
    <name evidence="2" type="ORF">FA14DRAFT_87028</name>
</gene>
<name>A0A316V420_9BASI</name>
<evidence type="ECO:0000313" key="2">
    <source>
        <dbReference type="EMBL" id="PWN32296.1"/>
    </source>
</evidence>